<evidence type="ECO:0000256" key="2">
    <source>
        <dbReference type="ARBA" id="ARBA00023002"/>
    </source>
</evidence>
<organism evidence="3 4">
    <name type="scientific">Pseudohongiella acticola</name>
    <dbReference type="NCBI Taxonomy" id="1524254"/>
    <lineage>
        <taxon>Bacteria</taxon>
        <taxon>Pseudomonadati</taxon>
        <taxon>Pseudomonadota</taxon>
        <taxon>Gammaproteobacteria</taxon>
        <taxon>Pseudomonadales</taxon>
        <taxon>Pseudohongiellaceae</taxon>
        <taxon>Pseudohongiella</taxon>
    </lineage>
</organism>
<dbReference type="SUPFAM" id="SSF51735">
    <property type="entry name" value="NAD(P)-binding Rossmann-fold domains"/>
    <property type="match status" value="1"/>
</dbReference>
<dbReference type="Pfam" id="PF00106">
    <property type="entry name" value="adh_short"/>
    <property type="match status" value="1"/>
</dbReference>
<dbReference type="InterPro" id="IPR002347">
    <property type="entry name" value="SDR_fam"/>
</dbReference>
<dbReference type="Proteomes" id="UP000175669">
    <property type="component" value="Unassembled WGS sequence"/>
</dbReference>
<evidence type="ECO:0000256" key="1">
    <source>
        <dbReference type="ARBA" id="ARBA00006484"/>
    </source>
</evidence>
<comment type="similarity">
    <text evidence="1">Belongs to the short-chain dehydrogenases/reductases (SDR) family.</text>
</comment>
<dbReference type="OrthoDB" id="335726at2"/>
<dbReference type="Gene3D" id="3.40.50.720">
    <property type="entry name" value="NAD(P)-binding Rossmann-like Domain"/>
    <property type="match status" value="1"/>
</dbReference>
<evidence type="ECO:0000313" key="4">
    <source>
        <dbReference type="Proteomes" id="UP000175669"/>
    </source>
</evidence>
<comment type="caution">
    <text evidence="3">The sequence shown here is derived from an EMBL/GenBank/DDBJ whole genome shotgun (WGS) entry which is preliminary data.</text>
</comment>
<dbReference type="AlphaFoldDB" id="A0A1E8CMV7"/>
<dbReference type="PRINTS" id="PR00081">
    <property type="entry name" value="GDHRDH"/>
</dbReference>
<dbReference type="STRING" id="1524254.PHACT_11860"/>
<proteinExistence type="inferred from homology"/>
<protein>
    <submittedName>
        <fullName evidence="3">Short-chain dehydrogenase</fullName>
    </submittedName>
</protein>
<accession>A0A1E8CMV7</accession>
<dbReference type="PANTHER" id="PTHR44196:SF3">
    <property type="entry name" value="SHORT CHAIN DEHYDROGENASE FAMILY PROTEIN"/>
    <property type="match status" value="1"/>
</dbReference>
<dbReference type="GO" id="GO:0016491">
    <property type="term" value="F:oxidoreductase activity"/>
    <property type="evidence" value="ECO:0007669"/>
    <property type="project" value="UniProtKB-KW"/>
</dbReference>
<reference evidence="4" key="1">
    <citation type="submission" date="2016-07" db="EMBL/GenBank/DDBJ databases">
        <authorList>
            <person name="Florea S."/>
            <person name="Webb J.S."/>
            <person name="Jaromczyk J."/>
            <person name="Schardl C.L."/>
        </authorList>
    </citation>
    <scope>NUCLEOTIDE SEQUENCE [LARGE SCALE GENOMIC DNA]</scope>
    <source>
        <strain evidence="4">KCTC 42131</strain>
    </source>
</reference>
<name>A0A1E8CMV7_9GAMM</name>
<evidence type="ECO:0000313" key="3">
    <source>
        <dbReference type="EMBL" id="OFE13744.1"/>
    </source>
</evidence>
<keyword evidence="4" id="KW-1185">Reference proteome</keyword>
<keyword evidence="2" id="KW-0560">Oxidoreductase</keyword>
<dbReference type="PANTHER" id="PTHR44196">
    <property type="entry name" value="DEHYDROGENASE/REDUCTASE SDR FAMILY MEMBER 7B"/>
    <property type="match status" value="1"/>
</dbReference>
<dbReference type="EMBL" id="MASR01000001">
    <property type="protein sequence ID" value="OFE13744.1"/>
    <property type="molecule type" value="Genomic_DNA"/>
</dbReference>
<dbReference type="GO" id="GO:0016020">
    <property type="term" value="C:membrane"/>
    <property type="evidence" value="ECO:0007669"/>
    <property type="project" value="TreeGrafter"/>
</dbReference>
<gene>
    <name evidence="3" type="ORF">PHACT_11860</name>
</gene>
<dbReference type="RefSeq" id="WP_070117962.1">
    <property type="nucleotide sequence ID" value="NZ_MASR01000001.1"/>
</dbReference>
<sequence>MTQNKRIVIVGATSSIAEHCARAWAQQYQQQTQSETQQFVLLGRDQEKLSAIAADLSVRNPAAQCEILLPDFSSADSIQQTVKDIVAAGTPDIVLIAHGTLPEQSACQQNLAMAAEAMHINGLSPALFAEAFAGPMQRANAGTIVLVGSVAGDRGRKSNYVYGAAKGLVTRYAQGLQHRLAGTNVGVVLVKPGPTDTPMTAHLKQDGAKLASVEAVANDIVQGVQKGRAVIYTPGKWWLIMMIIRHLPRFIFNKMDI</sequence>
<dbReference type="InterPro" id="IPR036291">
    <property type="entry name" value="NAD(P)-bd_dom_sf"/>
</dbReference>